<dbReference type="AlphaFoldDB" id="A0A412FY83"/>
<gene>
    <name evidence="1" type="ORF">DWY25_11165</name>
</gene>
<evidence type="ECO:0000313" key="2">
    <source>
        <dbReference type="Proteomes" id="UP000284178"/>
    </source>
</evidence>
<sequence>MRSVDLSGLPRDARHFIAWNQSEGYDIPFQYDDQQGLLTILRAGKGNHGEAVLDILYAGRIIPAVPASSVKHCILGRILQTRHFDFVTSLGQRFADTRRDYTIIDQRRGRLKSNSRMTQREVLILCSRCGAKTWMAEERVLPPKSCACGRCRYSPLSGKRSIAQTDRWMIPFFPGGEDEARQYTRGQNKKLRFRCPYCGNVREKAIAISTLHHTHSIGCACSWSVGRSFPHRLIKSVLDYLRIHYIQEASRKELPWAQSFSYDFYLPDFGVILEAHGKQHYEEGTGYFKNTLKKNKVNDAQKRKLALDHGITAERYLEINCKKSETEAIKADLLRSSLSQILKCDLAGLDWIELTKAAWKSEKLNILEMSVKNPEMSVRALAEHFGVSRDLVKEVQVNAGIYNSQKERKLGVKRQQARYHHRTQARNEKICQLKKDRPQASTQEIAELVGMERHAVYRILKQSGLYDEQTEKQNKNNKISTSKKKIKDCDIQTICQMKLDHPLLSAREAGRLTGHSHSTILSVWREFGLA</sequence>
<comment type="caution">
    <text evidence="1">The sequence shown here is derived from an EMBL/GenBank/DDBJ whole genome shotgun (WGS) entry which is preliminary data.</text>
</comment>
<dbReference type="EMBL" id="QRUP01000013">
    <property type="protein sequence ID" value="RGR73111.1"/>
    <property type="molecule type" value="Genomic_DNA"/>
</dbReference>
<keyword evidence="2" id="KW-1185">Reference proteome</keyword>
<reference evidence="1 2" key="1">
    <citation type="submission" date="2018-08" db="EMBL/GenBank/DDBJ databases">
        <title>A genome reference for cultivated species of the human gut microbiota.</title>
        <authorList>
            <person name="Zou Y."/>
            <person name="Xue W."/>
            <person name="Luo G."/>
        </authorList>
    </citation>
    <scope>NUCLEOTIDE SEQUENCE [LARGE SCALE GENOMIC DNA]</scope>
    <source>
        <strain evidence="1 2">AF24-29</strain>
    </source>
</reference>
<dbReference type="Proteomes" id="UP000284178">
    <property type="component" value="Unassembled WGS sequence"/>
</dbReference>
<evidence type="ECO:0008006" key="3">
    <source>
        <dbReference type="Google" id="ProtNLM"/>
    </source>
</evidence>
<dbReference type="GeneID" id="83015954"/>
<dbReference type="RefSeq" id="WP_117895300.1">
    <property type="nucleotide sequence ID" value="NZ_CABJCV010000013.1"/>
</dbReference>
<proteinExistence type="predicted"/>
<protein>
    <recommendedName>
        <fullName evidence="3">Helix-turn-helix domain-containing protein</fullName>
    </recommendedName>
</protein>
<accession>A0A412FY83</accession>
<name>A0A412FY83_9FIRM</name>
<evidence type="ECO:0000313" key="1">
    <source>
        <dbReference type="EMBL" id="RGR73111.1"/>
    </source>
</evidence>
<organism evidence="1 2">
    <name type="scientific">Holdemania filiformis</name>
    <dbReference type="NCBI Taxonomy" id="61171"/>
    <lineage>
        <taxon>Bacteria</taxon>
        <taxon>Bacillati</taxon>
        <taxon>Bacillota</taxon>
        <taxon>Erysipelotrichia</taxon>
        <taxon>Erysipelotrichales</taxon>
        <taxon>Erysipelotrichaceae</taxon>
        <taxon>Holdemania</taxon>
    </lineage>
</organism>